<evidence type="ECO:0000313" key="1">
    <source>
        <dbReference type="EMBL" id="KAJ2998295.1"/>
    </source>
</evidence>
<proteinExistence type="predicted"/>
<reference evidence="1" key="1">
    <citation type="submission" date="2022-10" db="EMBL/GenBank/DDBJ databases">
        <title>Genome Sequence of Xylaria curta.</title>
        <authorList>
            <person name="Buettner E."/>
        </authorList>
    </citation>
    <scope>NUCLEOTIDE SEQUENCE</scope>
    <source>
        <strain evidence="1">Babe10</strain>
    </source>
</reference>
<protein>
    <submittedName>
        <fullName evidence="1">Uncharacterized protein</fullName>
    </submittedName>
</protein>
<evidence type="ECO:0000313" key="2">
    <source>
        <dbReference type="Proteomes" id="UP001143856"/>
    </source>
</evidence>
<comment type="caution">
    <text evidence="1">The sequence shown here is derived from an EMBL/GenBank/DDBJ whole genome shotgun (WGS) entry which is preliminary data.</text>
</comment>
<organism evidence="1 2">
    <name type="scientific">Xylaria curta</name>
    <dbReference type="NCBI Taxonomy" id="42375"/>
    <lineage>
        <taxon>Eukaryota</taxon>
        <taxon>Fungi</taxon>
        <taxon>Dikarya</taxon>
        <taxon>Ascomycota</taxon>
        <taxon>Pezizomycotina</taxon>
        <taxon>Sordariomycetes</taxon>
        <taxon>Xylariomycetidae</taxon>
        <taxon>Xylariales</taxon>
        <taxon>Xylariaceae</taxon>
        <taxon>Xylaria</taxon>
    </lineage>
</organism>
<sequence>MGLKWKASGLRYALLALLVEMDGGTSTNETEAWFSAAAFAEIRRVSASGNFAFGQASPHGSGLGGVINGGNGAGEPQTPAHAAFVMLEVAKQTPYPAISPWANAGWCR</sequence>
<dbReference type="Proteomes" id="UP001143856">
    <property type="component" value="Unassembled WGS sequence"/>
</dbReference>
<name>A0ACC1PQP0_9PEZI</name>
<accession>A0ACC1PQP0</accession>
<keyword evidence="2" id="KW-1185">Reference proteome</keyword>
<gene>
    <name evidence="1" type="ORF">NUW58_g363</name>
</gene>
<dbReference type="EMBL" id="JAPDGR010000030">
    <property type="protein sequence ID" value="KAJ2998295.1"/>
    <property type="molecule type" value="Genomic_DNA"/>
</dbReference>